<reference evidence="4 5" key="1">
    <citation type="submission" date="2019-03" db="EMBL/GenBank/DDBJ databases">
        <title>Genomics of glacier-inhabiting Cryobacterium strains.</title>
        <authorList>
            <person name="Liu Q."/>
            <person name="Xin Y.-H."/>
        </authorList>
    </citation>
    <scope>NUCLEOTIDE SEQUENCE [LARGE SCALE GENOMIC DNA]</scope>
    <source>
        <strain evidence="4 5">Sr36</strain>
    </source>
</reference>
<evidence type="ECO:0000313" key="4">
    <source>
        <dbReference type="EMBL" id="TFD65734.1"/>
    </source>
</evidence>
<dbReference type="AlphaFoldDB" id="A0A4R9AN67"/>
<dbReference type="GO" id="GO:0003676">
    <property type="term" value="F:nucleic acid binding"/>
    <property type="evidence" value="ECO:0007669"/>
    <property type="project" value="InterPro"/>
</dbReference>
<dbReference type="Proteomes" id="UP000298154">
    <property type="component" value="Unassembled WGS sequence"/>
</dbReference>
<organism evidence="4 5">
    <name type="scientific">Cryobacterium ruanii</name>
    <dbReference type="NCBI Taxonomy" id="1259197"/>
    <lineage>
        <taxon>Bacteria</taxon>
        <taxon>Bacillati</taxon>
        <taxon>Actinomycetota</taxon>
        <taxon>Actinomycetes</taxon>
        <taxon>Micrococcales</taxon>
        <taxon>Microbacteriaceae</taxon>
        <taxon>Cryobacterium</taxon>
    </lineage>
</organism>
<feature type="domain" description="HIRAN" evidence="3">
    <location>
        <begin position="24"/>
        <end position="83"/>
    </location>
</feature>
<evidence type="ECO:0000256" key="1">
    <source>
        <dbReference type="ARBA" id="ARBA00022723"/>
    </source>
</evidence>
<dbReference type="RefSeq" id="WP_134555810.1">
    <property type="nucleotide sequence ID" value="NZ_SOHK01000014.1"/>
</dbReference>
<accession>A0A4R9AN67</accession>
<name>A0A4R9AN67_9MICO</name>
<dbReference type="Pfam" id="PF08797">
    <property type="entry name" value="HIRAN"/>
    <property type="match status" value="1"/>
</dbReference>
<dbReference type="GO" id="GO:0008270">
    <property type="term" value="F:zinc ion binding"/>
    <property type="evidence" value="ECO:0007669"/>
    <property type="project" value="InterPro"/>
</dbReference>
<keyword evidence="5" id="KW-1185">Reference proteome</keyword>
<keyword evidence="2" id="KW-0378">Hydrolase</keyword>
<dbReference type="GO" id="GO:0016818">
    <property type="term" value="F:hydrolase activity, acting on acid anhydrides, in phosphorus-containing anhydrides"/>
    <property type="evidence" value="ECO:0007669"/>
    <property type="project" value="InterPro"/>
</dbReference>
<keyword evidence="1" id="KW-0479">Metal-binding</keyword>
<evidence type="ECO:0000259" key="3">
    <source>
        <dbReference type="Pfam" id="PF08797"/>
    </source>
</evidence>
<evidence type="ECO:0000256" key="2">
    <source>
        <dbReference type="ARBA" id="ARBA00022801"/>
    </source>
</evidence>
<sequence>MEPLWVVGNEYFGSSFAKRGLGGTTVPARLTREPQNRADKNAVGVHIGRAQVGYLSAARAEKIVRWIDSVGGSFDTTVTYRDGGADVFVPADWVATPRAEKVNVQQTKKYQSELVALGVGDQKCKVIADGEQLNVVVGEVVVGRLYPKQLDQSTLDKIVHNRQQKLVIED</sequence>
<protein>
    <recommendedName>
        <fullName evidence="3">HIRAN domain-containing protein</fullName>
    </recommendedName>
</protein>
<dbReference type="Gene3D" id="3.30.70.2330">
    <property type="match status" value="1"/>
</dbReference>
<proteinExistence type="predicted"/>
<evidence type="ECO:0000313" key="5">
    <source>
        <dbReference type="Proteomes" id="UP000298154"/>
    </source>
</evidence>
<dbReference type="InterPro" id="IPR014905">
    <property type="entry name" value="HIRAN"/>
</dbReference>
<comment type="caution">
    <text evidence="4">The sequence shown here is derived from an EMBL/GenBank/DDBJ whole genome shotgun (WGS) entry which is preliminary data.</text>
</comment>
<dbReference type="EMBL" id="SOHK01000014">
    <property type="protein sequence ID" value="TFD65734.1"/>
    <property type="molecule type" value="Genomic_DNA"/>
</dbReference>
<gene>
    <name evidence="4" type="ORF">E3T47_09340</name>
</gene>
<dbReference type="OrthoDB" id="4578167at2"/>